<gene>
    <name evidence="1" type="ORF">Lalb_Chr22g0350891</name>
</gene>
<dbReference type="PANTHER" id="PTHR31718">
    <property type="entry name" value="PLAT DOMAIN-CONTAINING PROTEIN"/>
    <property type="match status" value="1"/>
</dbReference>
<dbReference type="SUPFAM" id="SSF49723">
    <property type="entry name" value="Lipase/lipooxygenase domain (PLAT/LH2 domain)"/>
    <property type="match status" value="1"/>
</dbReference>
<accession>A0A6A4NKE8</accession>
<evidence type="ECO:0000313" key="2">
    <source>
        <dbReference type="Proteomes" id="UP000447434"/>
    </source>
</evidence>
<dbReference type="Pfam" id="PF06232">
    <property type="entry name" value="ATS3"/>
    <property type="match status" value="1"/>
</dbReference>
<dbReference type="Proteomes" id="UP000447434">
    <property type="component" value="Chromosome 22"/>
</dbReference>
<dbReference type="InterPro" id="IPR010417">
    <property type="entry name" value="Embryo-specific_ATS3"/>
</dbReference>
<dbReference type="CDD" id="cd00113">
    <property type="entry name" value="PLAT"/>
    <property type="match status" value="1"/>
</dbReference>
<dbReference type="OrthoDB" id="817978at2759"/>
<comment type="caution">
    <text evidence="1">The sequence shown here is derived from an EMBL/GenBank/DDBJ whole genome shotgun (WGS) entry which is preliminary data.</text>
</comment>
<dbReference type="PANTHER" id="PTHR31718:SF31">
    <property type="entry name" value="OS01G0172800 PROTEIN"/>
    <property type="match status" value="1"/>
</dbReference>
<sequence length="168" mass="18642">MKKVVTLILTMCIISTFSQANPIAIHPQPNQSFKLNRMPQQVNCHYTAHIKTSCISPSYTGNQISVAFGDTYGSQVYVPKLDHLSLGSFDQCSISTFEIDGPCNNQVCYLFLYTTGYDGWIPESVTISGYNAAPISFVYNTAVPHGVWYGYNVCNNGLEPILPYNHVN</sequence>
<dbReference type="AlphaFoldDB" id="A0A6A4NKE8"/>
<dbReference type="InterPro" id="IPR036392">
    <property type="entry name" value="PLAT/LH2_dom_sf"/>
</dbReference>
<protein>
    <submittedName>
        <fullName evidence="1">Putative PLAT/LH2 domain-containing protein</fullName>
    </submittedName>
</protein>
<name>A0A6A4NKE8_LUPAL</name>
<evidence type="ECO:0000313" key="1">
    <source>
        <dbReference type="EMBL" id="KAE9588014.1"/>
    </source>
</evidence>
<organism evidence="1 2">
    <name type="scientific">Lupinus albus</name>
    <name type="common">White lupine</name>
    <name type="synonym">Lupinus termis</name>
    <dbReference type="NCBI Taxonomy" id="3870"/>
    <lineage>
        <taxon>Eukaryota</taxon>
        <taxon>Viridiplantae</taxon>
        <taxon>Streptophyta</taxon>
        <taxon>Embryophyta</taxon>
        <taxon>Tracheophyta</taxon>
        <taxon>Spermatophyta</taxon>
        <taxon>Magnoliopsida</taxon>
        <taxon>eudicotyledons</taxon>
        <taxon>Gunneridae</taxon>
        <taxon>Pentapetalae</taxon>
        <taxon>rosids</taxon>
        <taxon>fabids</taxon>
        <taxon>Fabales</taxon>
        <taxon>Fabaceae</taxon>
        <taxon>Papilionoideae</taxon>
        <taxon>50 kb inversion clade</taxon>
        <taxon>genistoids sensu lato</taxon>
        <taxon>core genistoids</taxon>
        <taxon>Genisteae</taxon>
        <taxon>Lupinus</taxon>
    </lineage>
</organism>
<keyword evidence="2" id="KW-1185">Reference proteome</keyword>
<dbReference type="EMBL" id="WOCE01000022">
    <property type="protein sequence ID" value="KAE9588014.1"/>
    <property type="molecule type" value="Genomic_DNA"/>
</dbReference>
<proteinExistence type="predicted"/>
<reference evidence="2" key="1">
    <citation type="journal article" date="2020" name="Nat. Commun.">
        <title>Genome sequence of the cluster root forming white lupin.</title>
        <authorList>
            <person name="Hufnagel B."/>
            <person name="Marques A."/>
            <person name="Soriano A."/>
            <person name="Marques L."/>
            <person name="Divol F."/>
            <person name="Doumas P."/>
            <person name="Sallet E."/>
            <person name="Mancinotti D."/>
            <person name="Carrere S."/>
            <person name="Marande W."/>
            <person name="Arribat S."/>
            <person name="Keller J."/>
            <person name="Huneau C."/>
            <person name="Blein T."/>
            <person name="Aime D."/>
            <person name="Laguerre M."/>
            <person name="Taylor J."/>
            <person name="Schubert V."/>
            <person name="Nelson M."/>
            <person name="Geu-Flores F."/>
            <person name="Crespi M."/>
            <person name="Gallardo-Guerrero K."/>
            <person name="Delaux P.-M."/>
            <person name="Salse J."/>
            <person name="Berges H."/>
            <person name="Guyot R."/>
            <person name="Gouzy J."/>
            <person name="Peret B."/>
        </authorList>
    </citation>
    <scope>NUCLEOTIDE SEQUENCE [LARGE SCALE GENOMIC DNA]</scope>
    <source>
        <strain evidence="2">cv. Amiga</strain>
    </source>
</reference>